<gene>
    <name evidence="2" type="ORF">GUJ93_ZPchr0011g28441</name>
</gene>
<reference evidence="2" key="2">
    <citation type="submission" date="2021-02" db="EMBL/GenBank/DDBJ databases">
        <authorList>
            <person name="Kimball J.A."/>
            <person name="Haas M.W."/>
            <person name="Macchietto M."/>
            <person name="Kono T."/>
            <person name="Duquette J."/>
            <person name="Shao M."/>
        </authorList>
    </citation>
    <scope>NUCLEOTIDE SEQUENCE</scope>
    <source>
        <tissue evidence="2">Fresh leaf tissue</tissue>
    </source>
</reference>
<dbReference type="Proteomes" id="UP000729402">
    <property type="component" value="Unassembled WGS sequence"/>
</dbReference>
<keyword evidence="3" id="KW-1185">Reference proteome</keyword>
<sequence length="144" mass="15993">MDRRPPPSPSSSVESNPSWYWRNPMRRAAGEVATHTSTCEAAAREAATGEAAAREVTTREATCEATMREATVREFTAREASTKKPVHATAPALASKHVWPSRQRGARLHTPSDDEDEVVVLTKVEEGVKEEEKNKARQRSKKMH</sequence>
<evidence type="ECO:0000313" key="2">
    <source>
        <dbReference type="EMBL" id="KAG8090751.1"/>
    </source>
</evidence>
<dbReference type="EMBL" id="JAAALK010000081">
    <property type="protein sequence ID" value="KAG8090751.1"/>
    <property type="molecule type" value="Genomic_DNA"/>
</dbReference>
<feature type="region of interest" description="Disordered" evidence="1">
    <location>
        <begin position="32"/>
        <end position="59"/>
    </location>
</feature>
<protein>
    <submittedName>
        <fullName evidence="2">Uncharacterized protein</fullName>
    </submittedName>
</protein>
<feature type="compositionally biased region" description="Low complexity" evidence="1">
    <location>
        <begin position="38"/>
        <end position="51"/>
    </location>
</feature>
<name>A0A8J5WJP2_ZIZPA</name>
<feature type="region of interest" description="Disordered" evidence="1">
    <location>
        <begin position="77"/>
        <end position="117"/>
    </location>
</feature>
<dbReference type="AlphaFoldDB" id="A0A8J5WJP2"/>
<feature type="region of interest" description="Disordered" evidence="1">
    <location>
        <begin position="125"/>
        <end position="144"/>
    </location>
</feature>
<feature type="compositionally biased region" description="Basic and acidic residues" evidence="1">
    <location>
        <begin position="125"/>
        <end position="135"/>
    </location>
</feature>
<evidence type="ECO:0000256" key="1">
    <source>
        <dbReference type="SAM" id="MobiDB-lite"/>
    </source>
</evidence>
<organism evidence="2 3">
    <name type="scientific">Zizania palustris</name>
    <name type="common">Northern wild rice</name>
    <dbReference type="NCBI Taxonomy" id="103762"/>
    <lineage>
        <taxon>Eukaryota</taxon>
        <taxon>Viridiplantae</taxon>
        <taxon>Streptophyta</taxon>
        <taxon>Embryophyta</taxon>
        <taxon>Tracheophyta</taxon>
        <taxon>Spermatophyta</taxon>
        <taxon>Magnoliopsida</taxon>
        <taxon>Liliopsida</taxon>
        <taxon>Poales</taxon>
        <taxon>Poaceae</taxon>
        <taxon>BOP clade</taxon>
        <taxon>Oryzoideae</taxon>
        <taxon>Oryzeae</taxon>
        <taxon>Zizaniinae</taxon>
        <taxon>Zizania</taxon>
    </lineage>
</organism>
<comment type="caution">
    <text evidence="2">The sequence shown here is derived from an EMBL/GenBank/DDBJ whole genome shotgun (WGS) entry which is preliminary data.</text>
</comment>
<proteinExistence type="predicted"/>
<reference evidence="2" key="1">
    <citation type="journal article" date="2021" name="bioRxiv">
        <title>Whole Genome Assembly and Annotation of Northern Wild Rice, Zizania palustris L., Supports a Whole Genome Duplication in the Zizania Genus.</title>
        <authorList>
            <person name="Haas M."/>
            <person name="Kono T."/>
            <person name="Macchietto M."/>
            <person name="Millas R."/>
            <person name="McGilp L."/>
            <person name="Shao M."/>
            <person name="Duquette J."/>
            <person name="Hirsch C.N."/>
            <person name="Kimball J."/>
        </authorList>
    </citation>
    <scope>NUCLEOTIDE SEQUENCE</scope>
    <source>
        <tissue evidence="2">Fresh leaf tissue</tissue>
    </source>
</reference>
<evidence type="ECO:0000313" key="3">
    <source>
        <dbReference type="Proteomes" id="UP000729402"/>
    </source>
</evidence>
<accession>A0A8J5WJP2</accession>